<keyword evidence="1" id="KW-0418">Kinase</keyword>
<dbReference type="AlphaFoldDB" id="A0A0H4T4Q0"/>
<protein>
    <submittedName>
        <fullName evidence="1">Dephospho-CoA kinase</fullName>
    </submittedName>
</protein>
<dbReference type="GO" id="GO:0016301">
    <property type="term" value="F:kinase activity"/>
    <property type="evidence" value="ECO:0007669"/>
    <property type="project" value="UniProtKB-KW"/>
</dbReference>
<dbReference type="SUPFAM" id="SSF52540">
    <property type="entry name" value="P-loop containing nucleoside triphosphate hydrolases"/>
    <property type="match status" value="1"/>
</dbReference>
<evidence type="ECO:0000313" key="1">
    <source>
        <dbReference type="EMBL" id="AKQ01720.1"/>
    </source>
</evidence>
<dbReference type="Pfam" id="PF13207">
    <property type="entry name" value="AAA_17"/>
    <property type="match status" value="1"/>
</dbReference>
<name>A0A0H4T4Q0_9EURY</name>
<accession>A0A0H4T4Q0</accession>
<dbReference type="Gene3D" id="3.40.50.300">
    <property type="entry name" value="P-loop containing nucleotide triphosphate hydrolases"/>
    <property type="match status" value="1"/>
</dbReference>
<proteinExistence type="predicted"/>
<dbReference type="PANTHER" id="PTHR41930:SF1">
    <property type="entry name" value="DEPHOSPHO-COA KINASE"/>
    <property type="match status" value="1"/>
</dbReference>
<sequence>MVARRRIRPRPRPARTSPKIVVCVTGMPAAGKEEIVKVARRLGFSIVRMGDVVRDEARALGLASTDHAIGGMAHQERVEHGFGIWAERTLPRVPGGRVLIDGLRGRAELDVYRRAFGERLVVLAVHASPGTRFGRVVRRDRSDTTASREAFVARDERELGWGLGDTIATAEVLLVNEGTLPELRRAVRDVLEHLDG</sequence>
<dbReference type="EMBL" id="KT006976">
    <property type="protein sequence ID" value="AKQ01720.1"/>
    <property type="molecule type" value="Genomic_DNA"/>
</dbReference>
<dbReference type="PANTHER" id="PTHR41930">
    <property type="entry name" value="UPF0200 PROTEIN MJ1399"/>
    <property type="match status" value="1"/>
</dbReference>
<organism evidence="1">
    <name type="scientific">uncultured euryarchaeote Rifle_16ft_4_minimus_23719</name>
    <dbReference type="NCBI Taxonomy" id="1665190"/>
    <lineage>
        <taxon>Archaea</taxon>
        <taxon>Methanobacteriati</taxon>
        <taxon>Methanobacteriota</taxon>
        <taxon>environmental samples</taxon>
    </lineage>
</organism>
<reference evidence="1" key="1">
    <citation type="journal article" date="2015" name="ISME J.">
        <title>Aquifer environment selects for microbial species cohorts in sediment and groundwater.</title>
        <authorList>
            <person name="Hug L.A."/>
            <person name="Thomas B.C."/>
            <person name="Brown C.T."/>
            <person name="Frischkorn K.R."/>
            <person name="Williams K.H."/>
            <person name="Tringe S.G."/>
            <person name="Banfield J.F."/>
        </authorList>
    </citation>
    <scope>NUCLEOTIDE SEQUENCE</scope>
</reference>
<keyword evidence="1" id="KW-0808">Transferase</keyword>
<dbReference type="InterPro" id="IPR027417">
    <property type="entry name" value="P-loop_NTPase"/>
</dbReference>